<dbReference type="AlphaFoldDB" id="A0AAJ1T8N9"/>
<name>A0AAJ1T8N9_9BACI</name>
<feature type="transmembrane region" description="Helical" evidence="1">
    <location>
        <begin position="34"/>
        <end position="54"/>
    </location>
</feature>
<keyword evidence="1" id="KW-0812">Transmembrane</keyword>
<evidence type="ECO:0000313" key="2">
    <source>
        <dbReference type="EMBL" id="MDQ0216650.1"/>
    </source>
</evidence>
<sequence>MDSILSAISCIGVVIYFTNKYRDVLAKMTAIQKIGIFISYAITTLISAAFIYYGGRLLTAPFQNGLLIFIIRFAVVIVVLRPLIITLNWVLQKITNGIFPKIT</sequence>
<proteinExistence type="predicted"/>
<evidence type="ECO:0000313" key="3">
    <source>
        <dbReference type="Proteomes" id="UP001237207"/>
    </source>
</evidence>
<keyword evidence="1" id="KW-0472">Membrane</keyword>
<accession>A0AAJ1T8N9</accession>
<dbReference type="EMBL" id="JAUSUC010000063">
    <property type="protein sequence ID" value="MDQ0216650.1"/>
    <property type="molecule type" value="Genomic_DNA"/>
</dbReference>
<protein>
    <submittedName>
        <fullName evidence="2">NhaP-type Na+/H+ or K+/H+ antiporter</fullName>
    </submittedName>
</protein>
<keyword evidence="1" id="KW-1133">Transmembrane helix</keyword>
<feature type="transmembrane region" description="Helical" evidence="1">
    <location>
        <begin position="6"/>
        <end position="22"/>
    </location>
</feature>
<feature type="transmembrane region" description="Helical" evidence="1">
    <location>
        <begin position="66"/>
        <end position="91"/>
    </location>
</feature>
<dbReference type="Proteomes" id="UP001237207">
    <property type="component" value="Unassembled WGS sequence"/>
</dbReference>
<evidence type="ECO:0000256" key="1">
    <source>
        <dbReference type="SAM" id="Phobius"/>
    </source>
</evidence>
<gene>
    <name evidence="2" type="ORF">J2S13_003124</name>
</gene>
<organism evidence="2 3">
    <name type="scientific">Oikeobacillus pervagus</name>
    <dbReference type="NCBI Taxonomy" id="1325931"/>
    <lineage>
        <taxon>Bacteria</taxon>
        <taxon>Bacillati</taxon>
        <taxon>Bacillota</taxon>
        <taxon>Bacilli</taxon>
        <taxon>Bacillales</taxon>
        <taxon>Bacillaceae</taxon>
        <taxon>Oikeobacillus</taxon>
    </lineage>
</organism>
<comment type="caution">
    <text evidence="2">The sequence shown here is derived from an EMBL/GenBank/DDBJ whole genome shotgun (WGS) entry which is preliminary data.</text>
</comment>
<reference evidence="2" key="1">
    <citation type="submission" date="2023-07" db="EMBL/GenBank/DDBJ databases">
        <title>Genomic Encyclopedia of Type Strains, Phase IV (KMG-IV): sequencing the most valuable type-strain genomes for metagenomic binning, comparative biology and taxonomic classification.</title>
        <authorList>
            <person name="Goeker M."/>
        </authorList>
    </citation>
    <scope>NUCLEOTIDE SEQUENCE</scope>
    <source>
        <strain evidence="2">DSM 23947</strain>
    </source>
</reference>
<keyword evidence="3" id="KW-1185">Reference proteome</keyword>
<dbReference type="RefSeq" id="WP_307258716.1">
    <property type="nucleotide sequence ID" value="NZ_JAUSUC010000063.1"/>
</dbReference>